<dbReference type="SMART" id="SM00843">
    <property type="entry name" value="Ftsk_gamma"/>
    <property type="match status" value="1"/>
</dbReference>
<dbReference type="Gene3D" id="1.10.10.10">
    <property type="entry name" value="Winged helix-like DNA-binding domain superfamily/Winged helix DNA-binding domain"/>
    <property type="match status" value="1"/>
</dbReference>
<evidence type="ECO:0000259" key="1">
    <source>
        <dbReference type="SMART" id="SM00843"/>
    </source>
</evidence>
<dbReference type="Pfam" id="PF09397">
    <property type="entry name" value="FtsK_gamma"/>
    <property type="match status" value="1"/>
</dbReference>
<sequence length="115" mass="12956">MDNEMLDKIGKQIELLSLKVDIQIELLSLKVDIIYHKLVHNELIQNQKLDCRSEDELFTEAKMIVIKAGEASASILQRKLKIGYARAARLLDLLESEGVVGPAYGAKPRDVLIKK</sequence>
<gene>
    <name evidence="2" type="ORF">Athens101428_709</name>
</gene>
<evidence type="ECO:0000313" key="2">
    <source>
        <dbReference type="EMBL" id="TSC93291.1"/>
    </source>
</evidence>
<dbReference type="InterPro" id="IPR050206">
    <property type="entry name" value="FtsK/SpoIIIE/SftA"/>
</dbReference>
<dbReference type="InterPro" id="IPR036388">
    <property type="entry name" value="WH-like_DNA-bd_sf"/>
</dbReference>
<dbReference type="Proteomes" id="UP000316495">
    <property type="component" value="Unassembled WGS sequence"/>
</dbReference>
<dbReference type="InterPro" id="IPR018541">
    <property type="entry name" value="Ftsk_gamma"/>
</dbReference>
<name>A0A554LK96_9BACT</name>
<dbReference type="PANTHER" id="PTHR22683:SF41">
    <property type="entry name" value="DNA TRANSLOCASE FTSK"/>
    <property type="match status" value="1"/>
</dbReference>
<proteinExistence type="predicted"/>
<dbReference type="AlphaFoldDB" id="A0A554LK96"/>
<comment type="caution">
    <text evidence="2">The sequence shown here is derived from an EMBL/GenBank/DDBJ whole genome shotgun (WGS) entry which is preliminary data.</text>
</comment>
<organism evidence="2 3">
    <name type="scientific">Candidatus Berkelbacteria bacterium Athens1014_28</name>
    <dbReference type="NCBI Taxonomy" id="2017145"/>
    <lineage>
        <taxon>Bacteria</taxon>
        <taxon>Candidatus Berkelbacteria</taxon>
    </lineage>
</organism>
<feature type="domain" description="FtsK gamma" evidence="1">
    <location>
        <begin position="51"/>
        <end position="115"/>
    </location>
</feature>
<dbReference type="InterPro" id="IPR036390">
    <property type="entry name" value="WH_DNA-bd_sf"/>
</dbReference>
<evidence type="ECO:0000313" key="3">
    <source>
        <dbReference type="Proteomes" id="UP000316495"/>
    </source>
</evidence>
<dbReference type="SUPFAM" id="SSF46785">
    <property type="entry name" value="Winged helix' DNA-binding domain"/>
    <property type="match status" value="1"/>
</dbReference>
<dbReference type="EMBL" id="VMGN01000048">
    <property type="protein sequence ID" value="TSC93291.1"/>
    <property type="molecule type" value="Genomic_DNA"/>
</dbReference>
<dbReference type="PANTHER" id="PTHR22683">
    <property type="entry name" value="SPORULATION PROTEIN RELATED"/>
    <property type="match status" value="1"/>
</dbReference>
<protein>
    <submittedName>
        <fullName evidence="2">DNA segregation ATPase FtsK/SpoIIIE, S-DNA-T family</fullName>
    </submittedName>
</protein>
<reference evidence="2 3" key="1">
    <citation type="submission" date="2017-07" db="EMBL/GenBank/DDBJ databases">
        <title>Mechanisms for carbon and nitrogen cycling indicate functional differentiation within the Candidate Phyla Radiation.</title>
        <authorList>
            <person name="Danczak R.E."/>
            <person name="Johnston M.D."/>
            <person name="Kenah C."/>
            <person name="Slattery M."/>
            <person name="Wrighton K.C."/>
            <person name="Wilkins M.J."/>
        </authorList>
    </citation>
    <scope>NUCLEOTIDE SEQUENCE [LARGE SCALE GENOMIC DNA]</scope>
    <source>
        <strain evidence="2">Athens1014_28</strain>
    </source>
</reference>
<accession>A0A554LK96</accession>